<dbReference type="GO" id="GO:0016787">
    <property type="term" value="F:hydrolase activity"/>
    <property type="evidence" value="ECO:0007669"/>
    <property type="project" value="UniProtKB-KW"/>
</dbReference>
<dbReference type="SUPFAM" id="SSF63829">
    <property type="entry name" value="Calcium-dependent phosphotriesterase"/>
    <property type="match status" value="1"/>
</dbReference>
<evidence type="ECO:0000259" key="2">
    <source>
        <dbReference type="Pfam" id="PF08450"/>
    </source>
</evidence>
<evidence type="ECO:0000313" key="3">
    <source>
        <dbReference type="EMBL" id="PPQ38015.1"/>
    </source>
</evidence>
<name>A0A2S6NMZ0_RHOGL</name>
<dbReference type="EMBL" id="NHRY01000043">
    <property type="protein sequence ID" value="PPQ38015.1"/>
    <property type="molecule type" value="Genomic_DNA"/>
</dbReference>
<protein>
    <recommendedName>
        <fullName evidence="2">SMP-30/Gluconolactonase/LRE-like region domain-containing protein</fullName>
    </recommendedName>
</protein>
<dbReference type="AlphaFoldDB" id="A0A2S6NMZ0"/>
<evidence type="ECO:0000313" key="4">
    <source>
        <dbReference type="Proteomes" id="UP000239724"/>
    </source>
</evidence>
<dbReference type="InterPro" id="IPR013658">
    <property type="entry name" value="SGL"/>
</dbReference>
<gene>
    <name evidence="3" type="ORF">CCS01_02905</name>
</gene>
<keyword evidence="1" id="KW-0378">Hydrolase</keyword>
<keyword evidence="4" id="KW-1185">Reference proteome</keyword>
<proteinExistence type="predicted"/>
<dbReference type="Proteomes" id="UP000239724">
    <property type="component" value="Unassembled WGS sequence"/>
</dbReference>
<evidence type="ECO:0000256" key="1">
    <source>
        <dbReference type="ARBA" id="ARBA00022801"/>
    </source>
</evidence>
<organism evidence="3 4">
    <name type="scientific">Rhodopila globiformis</name>
    <name type="common">Rhodopseudomonas globiformis</name>
    <dbReference type="NCBI Taxonomy" id="1071"/>
    <lineage>
        <taxon>Bacteria</taxon>
        <taxon>Pseudomonadati</taxon>
        <taxon>Pseudomonadota</taxon>
        <taxon>Alphaproteobacteria</taxon>
        <taxon>Acetobacterales</taxon>
        <taxon>Acetobacteraceae</taxon>
        <taxon>Rhodopila</taxon>
    </lineage>
</organism>
<dbReference type="InterPro" id="IPR051262">
    <property type="entry name" value="SMP-30/CGR1_Lactonase"/>
</dbReference>
<dbReference type="InterPro" id="IPR011042">
    <property type="entry name" value="6-blade_b-propeller_TolB-like"/>
</dbReference>
<dbReference type="Gene3D" id="2.120.10.30">
    <property type="entry name" value="TolB, C-terminal domain"/>
    <property type="match status" value="1"/>
</dbReference>
<dbReference type="PANTHER" id="PTHR47572:SF4">
    <property type="entry name" value="LACTONASE DRP35"/>
    <property type="match status" value="1"/>
</dbReference>
<reference evidence="3 4" key="1">
    <citation type="journal article" date="2018" name="Arch. Microbiol.">
        <title>New insights into the metabolic potential of the phototrophic purple bacterium Rhodopila globiformis DSM 161(T) from its draft genome sequence and evidence for a vanadium-dependent nitrogenase.</title>
        <authorList>
            <person name="Imhoff J.F."/>
            <person name="Rahn T."/>
            <person name="Kunzel S."/>
            <person name="Neulinger S.C."/>
        </authorList>
    </citation>
    <scope>NUCLEOTIDE SEQUENCE [LARGE SCALE GENOMIC DNA]</scope>
    <source>
        <strain evidence="3 4">DSM 161</strain>
    </source>
</reference>
<comment type="caution">
    <text evidence="3">The sequence shown here is derived from an EMBL/GenBank/DDBJ whole genome shotgun (WGS) entry which is preliminary data.</text>
</comment>
<dbReference type="PANTHER" id="PTHR47572">
    <property type="entry name" value="LIPOPROTEIN-RELATED"/>
    <property type="match status" value="1"/>
</dbReference>
<sequence length="382" mass="41525">MKPEQRTGGTLMKTLRSAKLLSRPMQMLKNRNRRAVLALAIVAAFAAGPAWAEDPGFPAPNGDPGVLPAGAKLDRVFDGGCMLTEGIATSPDGMVYFSDITFTKFCKDPSGKFLQAGNIWKYDPKTKQATIFRSPSGMSNGMKFDAQGNLVIAEGADYGGRRLTKTDMKTGKSYILSGLYNGQPYNSLNDLTIDEKGRIYFTDPRYLGWEPMNQPVQAVYRLDPDGKVTRLITDAAKPNGVQVSPDQKTLYVLAHDNGAHDFLEKGETAQKGMMACLAYDLSPDGTVSNRRVLVNWLPNDGGDGMSIDVDGNLYIAVRSEAAPGLYVYSPEGKQLAYVSTGKELPTNVAFGYGNDANLLYLTSGKSVYTIRMAKKGWHLPSS</sequence>
<feature type="domain" description="SMP-30/Gluconolactonase/LRE-like region" evidence="2">
    <location>
        <begin position="116"/>
        <end position="364"/>
    </location>
</feature>
<dbReference type="Pfam" id="PF08450">
    <property type="entry name" value="SGL"/>
    <property type="match status" value="1"/>
</dbReference>
<accession>A0A2S6NMZ0</accession>